<feature type="domain" description="Mechanosensitive ion channel MscS" evidence="8">
    <location>
        <begin position="121"/>
        <end position="185"/>
    </location>
</feature>
<dbReference type="PANTHER" id="PTHR30460:SF0">
    <property type="entry name" value="MODERATE CONDUCTANCE MECHANOSENSITIVE CHANNEL YBIO"/>
    <property type="match status" value="1"/>
</dbReference>
<keyword evidence="6 7" id="KW-0472">Membrane</keyword>
<feature type="transmembrane region" description="Helical" evidence="7">
    <location>
        <begin position="75"/>
        <end position="98"/>
    </location>
</feature>
<dbReference type="SUPFAM" id="SSF82689">
    <property type="entry name" value="Mechanosensitive channel protein MscS (YggB), C-terminal domain"/>
    <property type="match status" value="1"/>
</dbReference>
<dbReference type="InterPro" id="IPR006685">
    <property type="entry name" value="MscS_channel_2nd"/>
</dbReference>
<keyword evidence="3" id="KW-1003">Cell membrane</keyword>
<comment type="subcellular location">
    <subcellularLocation>
        <location evidence="1">Cell membrane</location>
        <topology evidence="1">Multi-pass membrane protein</topology>
    </subcellularLocation>
</comment>
<dbReference type="InterPro" id="IPR011066">
    <property type="entry name" value="MscS_channel_C_sf"/>
</dbReference>
<dbReference type="Proteomes" id="UP001179121">
    <property type="component" value="Chromosome"/>
</dbReference>
<dbReference type="InterPro" id="IPR023408">
    <property type="entry name" value="MscS_beta-dom_sf"/>
</dbReference>
<dbReference type="PANTHER" id="PTHR30460">
    <property type="entry name" value="MODERATE CONDUCTANCE MECHANOSENSITIVE CHANNEL YBIO"/>
    <property type="match status" value="1"/>
</dbReference>
<feature type="transmembrane region" description="Helical" evidence="7">
    <location>
        <begin position="12"/>
        <end position="38"/>
    </location>
</feature>
<evidence type="ECO:0000256" key="7">
    <source>
        <dbReference type="SAM" id="Phobius"/>
    </source>
</evidence>
<feature type="transmembrane region" description="Helical" evidence="7">
    <location>
        <begin position="104"/>
        <end position="123"/>
    </location>
</feature>
<dbReference type="Gene3D" id="2.30.30.60">
    <property type="match status" value="1"/>
</dbReference>
<dbReference type="RefSeq" id="WP_289268418.1">
    <property type="nucleotide sequence ID" value="NZ_OX365700.1"/>
</dbReference>
<evidence type="ECO:0000259" key="10">
    <source>
        <dbReference type="Pfam" id="PF21088"/>
    </source>
</evidence>
<keyword evidence="4 7" id="KW-0812">Transmembrane</keyword>
<feature type="domain" description="Mechanosensitive ion channel MscS C-terminal" evidence="9">
    <location>
        <begin position="192"/>
        <end position="279"/>
    </location>
</feature>
<dbReference type="KEGG" id="nti:DNFV4_01928"/>
<evidence type="ECO:0000313" key="11">
    <source>
        <dbReference type="EMBL" id="CAI4031507.1"/>
    </source>
</evidence>
<dbReference type="GO" id="GO:0008381">
    <property type="term" value="F:mechanosensitive monoatomic ion channel activity"/>
    <property type="evidence" value="ECO:0007669"/>
    <property type="project" value="InterPro"/>
</dbReference>
<reference evidence="11" key="1">
    <citation type="submission" date="2022-10" db="EMBL/GenBank/DDBJ databases">
        <authorList>
            <person name="Koch H."/>
        </authorList>
    </citation>
    <scope>NUCLEOTIDE SEQUENCE</scope>
    <source>
        <strain evidence="11">DNF</strain>
    </source>
</reference>
<evidence type="ECO:0000256" key="4">
    <source>
        <dbReference type="ARBA" id="ARBA00022692"/>
    </source>
</evidence>
<sequence>MLELSWNDLVPSLVHLGAVIAKSGMHILIVLAIGYAGVRFVKLGLGHMETVISRAGERTESVPGMAKKRAATLTGILRTIALTFIWAIVIVEVLTLVGLDIRPVLAGAGILGLAVGFGAQNLVRDLISGFFIILEDQIRLGDVAIINGTGGLVEAITFRTITLRDFSGVVHVFPNGAINTLSNMTKEWSAFVLDMGVAYKENTDRVVAVMKAVGEELQDDPGFRDKFVSPIEMIGVDNFADSAVVIRIRIKTRPLEQWNVGREYRRRLKLAFDAQGIEIPFPHRTLYMGEASRPFMAQVVGDPPSLEPSRA</sequence>
<accession>A0AA86MYR0</accession>
<dbReference type="AlphaFoldDB" id="A0AA86MYR0"/>
<evidence type="ECO:0000313" key="12">
    <source>
        <dbReference type="Proteomes" id="UP001179121"/>
    </source>
</evidence>
<evidence type="ECO:0000259" key="8">
    <source>
        <dbReference type="Pfam" id="PF00924"/>
    </source>
</evidence>
<dbReference type="Pfam" id="PF21088">
    <property type="entry name" value="MS_channel_1st"/>
    <property type="match status" value="1"/>
</dbReference>
<evidence type="ECO:0000256" key="2">
    <source>
        <dbReference type="ARBA" id="ARBA00008017"/>
    </source>
</evidence>
<protein>
    <submittedName>
        <fullName evidence="11">Small-conductance mechanosensitive ion channel</fullName>
    </submittedName>
</protein>
<dbReference type="EMBL" id="OX365700">
    <property type="protein sequence ID" value="CAI4031507.1"/>
    <property type="molecule type" value="Genomic_DNA"/>
</dbReference>
<proteinExistence type="inferred from homology"/>
<dbReference type="InterPro" id="IPR010920">
    <property type="entry name" value="LSM_dom_sf"/>
</dbReference>
<dbReference type="Pfam" id="PF21082">
    <property type="entry name" value="MS_channel_3rd"/>
    <property type="match status" value="1"/>
</dbReference>
<gene>
    <name evidence="11" type="ORF">DNFV4_01928</name>
</gene>
<comment type="similarity">
    <text evidence="2">Belongs to the MscS (TC 1.A.23) family.</text>
</comment>
<dbReference type="Pfam" id="PF00924">
    <property type="entry name" value="MS_channel_2nd"/>
    <property type="match status" value="1"/>
</dbReference>
<dbReference type="SUPFAM" id="SSF50182">
    <property type="entry name" value="Sm-like ribonucleoproteins"/>
    <property type="match status" value="1"/>
</dbReference>
<dbReference type="SUPFAM" id="SSF82861">
    <property type="entry name" value="Mechanosensitive channel protein MscS (YggB), transmembrane region"/>
    <property type="match status" value="1"/>
</dbReference>
<evidence type="ECO:0000259" key="9">
    <source>
        <dbReference type="Pfam" id="PF21082"/>
    </source>
</evidence>
<evidence type="ECO:0000256" key="3">
    <source>
        <dbReference type="ARBA" id="ARBA00022475"/>
    </source>
</evidence>
<dbReference type="Gene3D" id="3.30.70.100">
    <property type="match status" value="1"/>
</dbReference>
<dbReference type="Gene3D" id="1.10.287.1260">
    <property type="match status" value="1"/>
</dbReference>
<dbReference type="GO" id="GO:0005886">
    <property type="term" value="C:plasma membrane"/>
    <property type="evidence" value="ECO:0007669"/>
    <property type="project" value="UniProtKB-SubCell"/>
</dbReference>
<keyword evidence="5 7" id="KW-1133">Transmembrane helix</keyword>
<organism evidence="11 12">
    <name type="scientific">Nitrospira tepida</name>
    <dbReference type="NCBI Taxonomy" id="2973512"/>
    <lineage>
        <taxon>Bacteria</taxon>
        <taxon>Pseudomonadati</taxon>
        <taxon>Nitrospirota</taxon>
        <taxon>Nitrospiria</taxon>
        <taxon>Nitrospirales</taxon>
        <taxon>Nitrospiraceae</taxon>
        <taxon>Nitrospira</taxon>
    </lineage>
</organism>
<feature type="domain" description="Mechanosensitive ion channel transmembrane helices 2/3" evidence="10">
    <location>
        <begin position="84"/>
        <end position="120"/>
    </location>
</feature>
<keyword evidence="12" id="KW-1185">Reference proteome</keyword>
<evidence type="ECO:0000256" key="5">
    <source>
        <dbReference type="ARBA" id="ARBA00022989"/>
    </source>
</evidence>
<name>A0AA86MYR0_9BACT</name>
<dbReference type="InterPro" id="IPR049142">
    <property type="entry name" value="MS_channel_1st"/>
</dbReference>
<dbReference type="InterPro" id="IPR049278">
    <property type="entry name" value="MS_channel_C"/>
</dbReference>
<evidence type="ECO:0000256" key="1">
    <source>
        <dbReference type="ARBA" id="ARBA00004651"/>
    </source>
</evidence>
<dbReference type="InterPro" id="IPR045276">
    <property type="entry name" value="YbiO_bact"/>
</dbReference>
<evidence type="ECO:0000256" key="6">
    <source>
        <dbReference type="ARBA" id="ARBA00023136"/>
    </source>
</evidence>
<dbReference type="InterPro" id="IPR011014">
    <property type="entry name" value="MscS_channel_TM-2"/>
</dbReference>